<dbReference type="KEGG" id="msch:N508_001828"/>
<reference evidence="1" key="2">
    <citation type="submission" date="2022-05" db="EMBL/GenBank/DDBJ databases">
        <authorList>
            <person name="Proctor A.L."/>
            <person name="Phillips G.J."/>
            <person name="Wannemuehler M.J."/>
        </authorList>
    </citation>
    <scope>NUCLEOTIDE SEQUENCE</scope>
    <source>
        <strain evidence="1">ASF457</strain>
    </source>
</reference>
<keyword evidence="2" id="KW-1185">Reference proteome</keyword>
<evidence type="ECO:0000313" key="1">
    <source>
        <dbReference type="EMBL" id="USF24738.1"/>
    </source>
</evidence>
<dbReference type="RefSeq" id="WP_023276108.1">
    <property type="nucleotide sequence ID" value="NZ_CP097562.1"/>
</dbReference>
<dbReference type="EMBL" id="CP097562">
    <property type="protein sequence ID" value="USF24738.1"/>
    <property type="molecule type" value="Genomic_DNA"/>
</dbReference>
<reference evidence="1" key="1">
    <citation type="journal article" date="2014" name="Genome Announc.">
        <title>Draft genome sequences of the altered schaedler flora, a defined bacterial community from gnotobiotic mice.</title>
        <authorList>
            <person name="Wannemuehler M.J."/>
            <person name="Overstreet A.M."/>
            <person name="Ward D.V."/>
            <person name="Phillips G.J."/>
        </authorList>
    </citation>
    <scope>NUCLEOTIDE SEQUENCE</scope>
    <source>
        <strain evidence="1">ASF457</strain>
    </source>
</reference>
<evidence type="ECO:0000313" key="2">
    <source>
        <dbReference type="Proteomes" id="UP000017429"/>
    </source>
</evidence>
<gene>
    <name evidence="1" type="ORF">N508_001828</name>
</gene>
<name>V2QBF6_9BACT</name>
<organism evidence="1 2">
    <name type="scientific">Mucispirillum schaedleri ASF457</name>
    <dbReference type="NCBI Taxonomy" id="1379858"/>
    <lineage>
        <taxon>Bacteria</taxon>
        <taxon>Pseudomonadati</taxon>
        <taxon>Deferribacterota</taxon>
        <taxon>Deferribacteres</taxon>
        <taxon>Deferribacterales</taxon>
        <taxon>Mucispirillaceae</taxon>
        <taxon>Mucispirillum</taxon>
    </lineage>
</organism>
<reference evidence="1" key="3">
    <citation type="submission" date="2022-06" db="EMBL/GenBank/DDBJ databases">
        <title>Resources to Facilitate Use of the Altered Schaedler Flora (ASF) Mouse Model to Study Microbiome Function.</title>
        <authorList>
            <person name="Proctor A."/>
            <person name="Parvinroo S."/>
            <person name="Richie T."/>
            <person name="Jia X."/>
            <person name="Lee S.T.M."/>
            <person name="Karp P.D."/>
            <person name="Paley S."/>
            <person name="Kostic A.D."/>
            <person name="Pierre J.F."/>
            <person name="Wannemuehler M.J."/>
            <person name="Phillips G.J."/>
        </authorList>
    </citation>
    <scope>NUCLEOTIDE SEQUENCE</scope>
    <source>
        <strain evidence="1">ASF457</strain>
    </source>
</reference>
<proteinExistence type="predicted"/>
<accession>V2QBF6</accession>
<dbReference type="AlphaFoldDB" id="V2QBF6"/>
<dbReference type="Proteomes" id="UP000017429">
    <property type="component" value="Chromosome"/>
</dbReference>
<sequence length="620" mass="72413">MVTDLKETASINYTQKVFLKHSFFNTIIIFKLVVKDFLKYFLFKIKPFSRYEAWCYFTASATILFFTGSVLILISFAVPVISPIAEFIFYVCVIISALMSLRVFAGRLINAKDYVDYVSLIPNKQKLFDKLEKFFLNIFFSISLFYTAAFLKIILLSIYLFGHFFYGAGRIELVDELYKITFIDFTVFALKAMGAVYFVFFISPSVHRFDYLEKSGVEYFTVSKYYTWYSKEYIVDYLSLLSSLFVVISIGYIFIVGYSLLLHIVICIAVIVQSAALMFSGRFLSAVMGLGSILVIIYANAVVVFHGFEYIFISYDAVYFMINYYKISIAMIFFGMLYITTFDRDIIKILAVISFFLSALFVFEDISAFKGLIVYDVSSFNITFYAFIELVSIFIFLSRVAYNKGTYQSDKKYAAMLWYDFREIVNFIKLKHIYMVLYYSSIAMVIYSLFMWLLPFVFNITAYKQIDEDIMTTFLNLKHIIAFYVFLGLFLLFKNYNDVFPMFIISAVILGEIYILLFNSMNILITDLRIYPVEYVYVFLYTVMFVIAVCINRYNNYIAAGFSLSIILVLITVLDILFNEGFKTNIFVYNLFFFTLIISNLFVVIGTYKKIKEEKRMELE</sequence>
<protein>
    <submittedName>
        <fullName evidence="1">Uncharacterized protein</fullName>
    </submittedName>
</protein>